<proteinExistence type="predicted"/>
<reference evidence="1 2" key="1">
    <citation type="submission" date="2023-07" db="EMBL/GenBank/DDBJ databases">
        <title>The novel representative of Negativicutes class, Anaeroselena agilis gen. nov. sp. nov.</title>
        <authorList>
            <person name="Prokofeva M.I."/>
            <person name="Elcheninov A.G."/>
            <person name="Klyukina A."/>
            <person name="Kublanov I.V."/>
            <person name="Frolov E.N."/>
            <person name="Podosokorskaya O.A."/>
        </authorList>
    </citation>
    <scope>NUCLEOTIDE SEQUENCE [LARGE SCALE GENOMIC DNA]</scope>
    <source>
        <strain evidence="1 2">4137-cl</strain>
    </source>
</reference>
<comment type="caution">
    <text evidence="1">The sequence shown here is derived from an EMBL/GenBank/DDBJ whole genome shotgun (WGS) entry which is preliminary data.</text>
</comment>
<dbReference type="EMBL" id="JAUOZS010000001">
    <property type="protein sequence ID" value="MDT8902359.1"/>
    <property type="molecule type" value="Genomic_DNA"/>
</dbReference>
<keyword evidence="2" id="KW-1185">Reference proteome</keyword>
<protein>
    <submittedName>
        <fullName evidence="1">Uncharacterized protein</fullName>
    </submittedName>
</protein>
<sequence length="64" mass="7234">MLTDNFVEGELACFFAANPGARQAEEAELLELWRRWIAERVPNLALARMTIGQVIRYRGDAPAD</sequence>
<organism evidence="1 2">
    <name type="scientific">Anaeroselena agilis</name>
    <dbReference type="NCBI Taxonomy" id="3063788"/>
    <lineage>
        <taxon>Bacteria</taxon>
        <taxon>Bacillati</taxon>
        <taxon>Bacillota</taxon>
        <taxon>Negativicutes</taxon>
        <taxon>Acetonemataceae</taxon>
        <taxon>Anaeroselena</taxon>
    </lineage>
</organism>
<evidence type="ECO:0000313" key="1">
    <source>
        <dbReference type="EMBL" id="MDT8902359.1"/>
    </source>
</evidence>
<accession>A0ABU3NZY8</accession>
<dbReference type="RefSeq" id="WP_413780842.1">
    <property type="nucleotide sequence ID" value="NZ_JAUOZS010000001.1"/>
</dbReference>
<name>A0ABU3NZY8_9FIRM</name>
<evidence type="ECO:0000313" key="2">
    <source>
        <dbReference type="Proteomes" id="UP001254848"/>
    </source>
</evidence>
<dbReference type="Proteomes" id="UP001254848">
    <property type="component" value="Unassembled WGS sequence"/>
</dbReference>
<gene>
    <name evidence="1" type="ORF">Q4T40_14000</name>
</gene>